<keyword evidence="7" id="KW-0418">Kinase</keyword>
<sequence>MISWQHPWKLQAKASFIIILIVGGAILVTELLHQYYVAELAKDVIHSKSLVLLRQIGARFQSEKHFHNAILREKYLNDLMSRNPDLIFLRVYGKSAKPDEPPILLTQVGDTKDASSEIPLMVTHTFQFEEPQGRFHDQPGDDRLKLSTPLAIQGKTSGVIYAEYWTGQLTTITRFFLNWSLVISLIMGFGIVVALNFFLYRHVIRPLGRLKAGLAEVEKGQWATLVPIEKTDEIGELARQFNSMAQQIQEVMRENASLNQALAQARDALQTRVEDATAELRQRNEELAAVNERLSIAQRDILRQQRLAVLGQLVATIAHKIGTPLTAIFGHLQLLQEDPHLSHEVLERVRTMLKQTDRLTHSIQDLLTFTRTPTISVEQVSVPTLIDQSLLLFRPLLQEHGIQGLTHFAPDLWSVQGDAFHLQEAINNLIDNAIDAMPDGGQLTIRARNAEDTHQAGPEVIIDIHDSGPGIPREHIEKIFDPFFTTKSVGSGTGLGLAITTEIIQLHKGHITVHSEEGHGTRFLIRLPAWGNSDHA</sequence>
<dbReference type="Pfam" id="PF02518">
    <property type="entry name" value="HATPase_c"/>
    <property type="match status" value="1"/>
</dbReference>
<dbReference type="InterPro" id="IPR003594">
    <property type="entry name" value="HATPase_dom"/>
</dbReference>
<dbReference type="SMART" id="SM00388">
    <property type="entry name" value="HisKA"/>
    <property type="match status" value="1"/>
</dbReference>
<dbReference type="SUPFAM" id="SSF55874">
    <property type="entry name" value="ATPase domain of HSP90 chaperone/DNA topoisomerase II/histidine kinase"/>
    <property type="match status" value="1"/>
</dbReference>
<evidence type="ECO:0000256" key="10">
    <source>
        <dbReference type="SAM" id="Coils"/>
    </source>
</evidence>
<evidence type="ECO:0000313" key="14">
    <source>
        <dbReference type="EMBL" id="WNM56959.1"/>
    </source>
</evidence>
<feature type="domain" description="Histidine kinase" evidence="12">
    <location>
        <begin position="316"/>
        <end position="531"/>
    </location>
</feature>
<evidence type="ECO:0000256" key="1">
    <source>
        <dbReference type="ARBA" id="ARBA00000085"/>
    </source>
</evidence>
<dbReference type="Gene3D" id="1.10.287.130">
    <property type="match status" value="1"/>
</dbReference>
<proteinExistence type="predicted"/>
<feature type="coiled-coil region" evidence="10">
    <location>
        <begin position="234"/>
        <end position="300"/>
    </location>
</feature>
<keyword evidence="9" id="KW-0902">Two-component regulatory system</keyword>
<dbReference type="CDD" id="cd06225">
    <property type="entry name" value="HAMP"/>
    <property type="match status" value="1"/>
</dbReference>
<dbReference type="KEGG" id="nall:PP769_13355"/>
<evidence type="ECO:0000256" key="2">
    <source>
        <dbReference type="ARBA" id="ARBA00004370"/>
    </source>
</evidence>
<dbReference type="SMART" id="SM00304">
    <property type="entry name" value="HAMP"/>
    <property type="match status" value="1"/>
</dbReference>
<evidence type="ECO:0000259" key="12">
    <source>
        <dbReference type="PROSITE" id="PS50109"/>
    </source>
</evidence>
<keyword evidence="4" id="KW-0597">Phosphoprotein</keyword>
<evidence type="ECO:0000256" key="6">
    <source>
        <dbReference type="ARBA" id="ARBA00022741"/>
    </source>
</evidence>
<dbReference type="EMBL" id="CP116967">
    <property type="protein sequence ID" value="WNM56959.1"/>
    <property type="molecule type" value="Genomic_DNA"/>
</dbReference>
<dbReference type="PANTHER" id="PTHR43065">
    <property type="entry name" value="SENSOR HISTIDINE KINASE"/>
    <property type="match status" value="1"/>
</dbReference>
<evidence type="ECO:0000256" key="8">
    <source>
        <dbReference type="ARBA" id="ARBA00022840"/>
    </source>
</evidence>
<gene>
    <name evidence="14" type="ORF">PP769_13355</name>
</gene>
<comment type="catalytic activity">
    <reaction evidence="1">
        <text>ATP + protein L-histidine = ADP + protein N-phospho-L-histidine.</text>
        <dbReference type="EC" id="2.7.13.3"/>
    </reaction>
</comment>
<dbReference type="SMART" id="SM00387">
    <property type="entry name" value="HATPase_c"/>
    <property type="match status" value="1"/>
</dbReference>
<dbReference type="GO" id="GO:0016020">
    <property type="term" value="C:membrane"/>
    <property type="evidence" value="ECO:0007669"/>
    <property type="project" value="UniProtKB-SubCell"/>
</dbReference>
<keyword evidence="8 14" id="KW-0067">ATP-binding</keyword>
<dbReference type="PRINTS" id="PR00344">
    <property type="entry name" value="BCTRLSENSOR"/>
</dbReference>
<dbReference type="InterPro" id="IPR003661">
    <property type="entry name" value="HisK_dim/P_dom"/>
</dbReference>
<keyword evidence="11" id="KW-0472">Membrane</keyword>
<evidence type="ECO:0000256" key="11">
    <source>
        <dbReference type="SAM" id="Phobius"/>
    </source>
</evidence>
<dbReference type="PROSITE" id="PS50109">
    <property type="entry name" value="HIS_KIN"/>
    <property type="match status" value="1"/>
</dbReference>
<evidence type="ECO:0000259" key="13">
    <source>
        <dbReference type="PROSITE" id="PS50885"/>
    </source>
</evidence>
<dbReference type="CDD" id="cd00075">
    <property type="entry name" value="HATPase"/>
    <property type="match status" value="1"/>
</dbReference>
<evidence type="ECO:0000256" key="9">
    <source>
        <dbReference type="ARBA" id="ARBA00023012"/>
    </source>
</evidence>
<dbReference type="InterPro" id="IPR003660">
    <property type="entry name" value="HAMP_dom"/>
</dbReference>
<keyword evidence="6" id="KW-0547">Nucleotide-binding</keyword>
<feature type="transmembrane region" description="Helical" evidence="11">
    <location>
        <begin position="176"/>
        <end position="200"/>
    </location>
</feature>
<dbReference type="GO" id="GO:0000155">
    <property type="term" value="F:phosphorelay sensor kinase activity"/>
    <property type="evidence" value="ECO:0007669"/>
    <property type="project" value="InterPro"/>
</dbReference>
<dbReference type="Pfam" id="PF00672">
    <property type="entry name" value="HAMP"/>
    <property type="match status" value="1"/>
</dbReference>
<dbReference type="AlphaFoldDB" id="A0AA96GDX7"/>
<keyword evidence="10" id="KW-0175">Coiled coil</keyword>
<dbReference type="EC" id="2.7.13.3" evidence="3"/>
<evidence type="ECO:0000256" key="3">
    <source>
        <dbReference type="ARBA" id="ARBA00012438"/>
    </source>
</evidence>
<dbReference type="GO" id="GO:0005524">
    <property type="term" value="F:ATP binding"/>
    <property type="evidence" value="ECO:0007669"/>
    <property type="project" value="UniProtKB-KW"/>
</dbReference>
<dbReference type="InterPro" id="IPR036890">
    <property type="entry name" value="HATPase_C_sf"/>
</dbReference>
<evidence type="ECO:0000256" key="7">
    <source>
        <dbReference type="ARBA" id="ARBA00022777"/>
    </source>
</evidence>
<comment type="subcellular location">
    <subcellularLocation>
        <location evidence="2">Membrane</location>
    </subcellularLocation>
</comment>
<organism evidence="14 15">
    <name type="scientific">Candidatus Nitrospira allomarina</name>
    <dbReference type="NCBI Taxonomy" id="3020900"/>
    <lineage>
        <taxon>Bacteria</taxon>
        <taxon>Pseudomonadati</taxon>
        <taxon>Nitrospirota</taxon>
        <taxon>Nitrospiria</taxon>
        <taxon>Nitrospirales</taxon>
        <taxon>Nitrospiraceae</taxon>
        <taxon>Nitrospira</taxon>
    </lineage>
</organism>
<keyword evidence="11" id="KW-1133">Transmembrane helix</keyword>
<name>A0AA96GDX7_9BACT</name>
<dbReference type="SUPFAM" id="SSF47384">
    <property type="entry name" value="Homodimeric domain of signal transducing histidine kinase"/>
    <property type="match status" value="1"/>
</dbReference>
<dbReference type="InterPro" id="IPR004358">
    <property type="entry name" value="Sig_transdc_His_kin-like_C"/>
</dbReference>
<dbReference type="CDD" id="cd00082">
    <property type="entry name" value="HisKA"/>
    <property type="match status" value="1"/>
</dbReference>
<dbReference type="Gene3D" id="6.10.340.10">
    <property type="match status" value="1"/>
</dbReference>
<dbReference type="SUPFAM" id="SSF158472">
    <property type="entry name" value="HAMP domain-like"/>
    <property type="match status" value="1"/>
</dbReference>
<accession>A0AA96GDX7</accession>
<reference evidence="14 15" key="1">
    <citation type="submission" date="2023-01" db="EMBL/GenBank/DDBJ databases">
        <title>Cultivation and genomic characterization of new, ubiquitous marine nitrite-oxidizing bacteria from the Nitrospirales.</title>
        <authorList>
            <person name="Mueller A.J."/>
            <person name="Daebeler A."/>
            <person name="Herbold C.W."/>
            <person name="Kirkegaard R.H."/>
            <person name="Daims H."/>
        </authorList>
    </citation>
    <scope>NUCLEOTIDE SEQUENCE [LARGE SCALE GENOMIC DNA]</scope>
    <source>
        <strain evidence="14 15">VA</strain>
    </source>
</reference>
<dbReference type="InterPro" id="IPR036097">
    <property type="entry name" value="HisK_dim/P_sf"/>
</dbReference>
<evidence type="ECO:0000313" key="15">
    <source>
        <dbReference type="Proteomes" id="UP001302719"/>
    </source>
</evidence>
<dbReference type="PANTHER" id="PTHR43065:SF10">
    <property type="entry name" value="PEROXIDE STRESS-ACTIVATED HISTIDINE KINASE MAK3"/>
    <property type="match status" value="1"/>
</dbReference>
<dbReference type="RefSeq" id="WP_312640903.1">
    <property type="nucleotide sequence ID" value="NZ_CP116967.1"/>
</dbReference>
<evidence type="ECO:0000256" key="5">
    <source>
        <dbReference type="ARBA" id="ARBA00022679"/>
    </source>
</evidence>
<dbReference type="Pfam" id="PF00512">
    <property type="entry name" value="HisKA"/>
    <property type="match status" value="1"/>
</dbReference>
<dbReference type="Proteomes" id="UP001302719">
    <property type="component" value="Chromosome"/>
</dbReference>
<dbReference type="PROSITE" id="PS50885">
    <property type="entry name" value="HAMP"/>
    <property type="match status" value="1"/>
</dbReference>
<dbReference type="Gene3D" id="3.30.565.10">
    <property type="entry name" value="Histidine kinase-like ATPase, C-terminal domain"/>
    <property type="match status" value="1"/>
</dbReference>
<evidence type="ECO:0000256" key="4">
    <source>
        <dbReference type="ARBA" id="ARBA00022553"/>
    </source>
</evidence>
<keyword evidence="11" id="KW-0812">Transmembrane</keyword>
<protein>
    <recommendedName>
        <fullName evidence="3">histidine kinase</fullName>
        <ecNumber evidence="3">2.7.13.3</ecNumber>
    </recommendedName>
</protein>
<keyword evidence="15" id="KW-1185">Reference proteome</keyword>
<dbReference type="InterPro" id="IPR005467">
    <property type="entry name" value="His_kinase_dom"/>
</dbReference>
<keyword evidence="5" id="KW-0808">Transferase</keyword>
<feature type="transmembrane region" description="Helical" evidence="11">
    <location>
        <begin position="12"/>
        <end position="32"/>
    </location>
</feature>
<feature type="domain" description="HAMP" evidence="13">
    <location>
        <begin position="201"/>
        <end position="253"/>
    </location>
</feature>